<keyword evidence="2" id="KW-1185">Reference proteome</keyword>
<dbReference type="AlphaFoldDB" id="A0A2G8K3B8"/>
<accession>A0A2G8K3B8</accession>
<organism evidence="1 2">
    <name type="scientific">Stichopus japonicus</name>
    <name type="common">Sea cucumber</name>
    <dbReference type="NCBI Taxonomy" id="307972"/>
    <lineage>
        <taxon>Eukaryota</taxon>
        <taxon>Metazoa</taxon>
        <taxon>Echinodermata</taxon>
        <taxon>Eleutherozoa</taxon>
        <taxon>Echinozoa</taxon>
        <taxon>Holothuroidea</taxon>
        <taxon>Aspidochirotacea</taxon>
        <taxon>Aspidochirotida</taxon>
        <taxon>Stichopodidae</taxon>
        <taxon>Apostichopus</taxon>
    </lineage>
</organism>
<dbReference type="EMBL" id="MRZV01000930">
    <property type="protein sequence ID" value="PIK42480.1"/>
    <property type="molecule type" value="Genomic_DNA"/>
</dbReference>
<dbReference type="InterPro" id="IPR050951">
    <property type="entry name" value="Retrovirus_Pol_polyprotein"/>
</dbReference>
<dbReference type="Proteomes" id="UP000230750">
    <property type="component" value="Unassembled WGS sequence"/>
</dbReference>
<dbReference type="InterPro" id="IPR043128">
    <property type="entry name" value="Rev_trsase/Diguanyl_cyclase"/>
</dbReference>
<gene>
    <name evidence="1" type="ORF">BSL78_20657</name>
</gene>
<dbReference type="PANTHER" id="PTHR37984">
    <property type="entry name" value="PROTEIN CBG26694"/>
    <property type="match status" value="1"/>
</dbReference>
<dbReference type="OrthoDB" id="6932368at2759"/>
<dbReference type="PANTHER" id="PTHR37984:SF5">
    <property type="entry name" value="PROTEIN NYNRIN-LIKE"/>
    <property type="match status" value="1"/>
</dbReference>
<proteinExistence type="predicted"/>
<comment type="caution">
    <text evidence="1">The sequence shown here is derived from an EMBL/GenBank/DDBJ whole genome shotgun (WGS) entry which is preliminary data.</text>
</comment>
<sequence>MLPTGNQFPNLTKPNRQSATVKHDVTHHIVTKGPVVFARPRRLAPDILNIAKDECGHMIELGIIRPSKSSWSSPLYMVPKKSGDWRPCGDYRALNNATVPDRYPIPHIREVCRSSSRLSWYSSFAREGSCCPGFPYPTVTHSVKRILGLANFYRRFIPPYADLMQPFTDLLSSKVKNKPIELTEFQVAALRTSSHL</sequence>
<protein>
    <submittedName>
        <fullName evidence="1">Putative rho GTPase-activating protein 15-like</fullName>
    </submittedName>
</protein>
<dbReference type="InterPro" id="IPR043502">
    <property type="entry name" value="DNA/RNA_pol_sf"/>
</dbReference>
<reference evidence="1 2" key="1">
    <citation type="journal article" date="2017" name="PLoS Biol.">
        <title>The sea cucumber genome provides insights into morphological evolution and visceral regeneration.</title>
        <authorList>
            <person name="Zhang X."/>
            <person name="Sun L."/>
            <person name="Yuan J."/>
            <person name="Sun Y."/>
            <person name="Gao Y."/>
            <person name="Zhang L."/>
            <person name="Li S."/>
            <person name="Dai H."/>
            <person name="Hamel J.F."/>
            <person name="Liu C."/>
            <person name="Yu Y."/>
            <person name="Liu S."/>
            <person name="Lin W."/>
            <person name="Guo K."/>
            <person name="Jin S."/>
            <person name="Xu P."/>
            <person name="Storey K.B."/>
            <person name="Huan P."/>
            <person name="Zhang T."/>
            <person name="Zhou Y."/>
            <person name="Zhang J."/>
            <person name="Lin C."/>
            <person name="Li X."/>
            <person name="Xing L."/>
            <person name="Huo D."/>
            <person name="Sun M."/>
            <person name="Wang L."/>
            <person name="Mercier A."/>
            <person name="Li F."/>
            <person name="Yang H."/>
            <person name="Xiang J."/>
        </authorList>
    </citation>
    <scope>NUCLEOTIDE SEQUENCE [LARGE SCALE GENOMIC DNA]</scope>
    <source>
        <strain evidence="1">Shaxun</strain>
        <tissue evidence="1">Muscle</tissue>
    </source>
</reference>
<dbReference type="Gene3D" id="3.10.10.10">
    <property type="entry name" value="HIV Type 1 Reverse Transcriptase, subunit A, domain 1"/>
    <property type="match status" value="1"/>
</dbReference>
<dbReference type="Gene3D" id="3.30.70.270">
    <property type="match status" value="2"/>
</dbReference>
<dbReference type="SUPFAM" id="SSF56672">
    <property type="entry name" value="DNA/RNA polymerases"/>
    <property type="match status" value="1"/>
</dbReference>
<evidence type="ECO:0000313" key="2">
    <source>
        <dbReference type="Proteomes" id="UP000230750"/>
    </source>
</evidence>
<evidence type="ECO:0000313" key="1">
    <source>
        <dbReference type="EMBL" id="PIK42480.1"/>
    </source>
</evidence>
<name>A0A2G8K3B8_STIJA</name>